<protein>
    <submittedName>
        <fullName evidence="2">Uncharacterized protein</fullName>
    </submittedName>
</protein>
<feature type="compositionally biased region" description="Low complexity" evidence="1">
    <location>
        <begin position="57"/>
        <end position="71"/>
    </location>
</feature>
<feature type="region of interest" description="Disordered" evidence="1">
    <location>
        <begin position="47"/>
        <end position="71"/>
    </location>
</feature>
<reference evidence="2" key="1">
    <citation type="submission" date="2018-11" db="EMBL/GenBank/DDBJ databases">
        <authorList>
            <consortium name="Pathogen Informatics"/>
        </authorList>
    </citation>
    <scope>NUCLEOTIDE SEQUENCE</scope>
</reference>
<evidence type="ECO:0000313" key="3">
    <source>
        <dbReference type="Proteomes" id="UP000784294"/>
    </source>
</evidence>
<gene>
    <name evidence="2" type="ORF">PXEA_LOCUS7561</name>
</gene>
<comment type="caution">
    <text evidence="2">The sequence shown here is derived from an EMBL/GenBank/DDBJ whole genome shotgun (WGS) entry which is preliminary data.</text>
</comment>
<proteinExistence type="predicted"/>
<dbReference type="EMBL" id="CAAALY010020047">
    <property type="protein sequence ID" value="VEL14121.1"/>
    <property type="molecule type" value="Genomic_DNA"/>
</dbReference>
<accession>A0A448WKP7</accession>
<dbReference type="Proteomes" id="UP000784294">
    <property type="component" value="Unassembled WGS sequence"/>
</dbReference>
<organism evidence="2 3">
    <name type="scientific">Protopolystoma xenopodis</name>
    <dbReference type="NCBI Taxonomy" id="117903"/>
    <lineage>
        <taxon>Eukaryota</taxon>
        <taxon>Metazoa</taxon>
        <taxon>Spiralia</taxon>
        <taxon>Lophotrochozoa</taxon>
        <taxon>Platyhelminthes</taxon>
        <taxon>Monogenea</taxon>
        <taxon>Polyopisthocotylea</taxon>
        <taxon>Polystomatidea</taxon>
        <taxon>Polystomatidae</taxon>
        <taxon>Protopolystoma</taxon>
    </lineage>
</organism>
<name>A0A448WKP7_9PLAT</name>
<evidence type="ECO:0000313" key="2">
    <source>
        <dbReference type="EMBL" id="VEL14121.1"/>
    </source>
</evidence>
<evidence type="ECO:0000256" key="1">
    <source>
        <dbReference type="SAM" id="MobiDB-lite"/>
    </source>
</evidence>
<sequence length="71" mass="8026">MEKRCRHLSKGEAKSAFILDFEVPHVQHREGGIVRFRQMKRIDDDDLYDRSGTLRPSGESYSSGNVSSAGN</sequence>
<dbReference type="AlphaFoldDB" id="A0A448WKP7"/>
<keyword evidence="3" id="KW-1185">Reference proteome</keyword>